<gene>
    <name evidence="2" type="ORF">ACFYV7_40055</name>
</gene>
<feature type="transmembrane region" description="Helical" evidence="1">
    <location>
        <begin position="102"/>
        <end position="123"/>
    </location>
</feature>
<keyword evidence="1" id="KW-1133">Transmembrane helix</keyword>
<dbReference type="EMBL" id="JBIAPI010000017">
    <property type="protein sequence ID" value="MFF3229039.1"/>
    <property type="molecule type" value="Genomic_DNA"/>
</dbReference>
<comment type="caution">
    <text evidence="2">The sequence shown here is derived from an EMBL/GenBank/DDBJ whole genome shotgun (WGS) entry which is preliminary data.</text>
</comment>
<evidence type="ECO:0000313" key="2">
    <source>
        <dbReference type="EMBL" id="MFF3229039.1"/>
    </source>
</evidence>
<evidence type="ECO:0000256" key="1">
    <source>
        <dbReference type="SAM" id="Phobius"/>
    </source>
</evidence>
<organism evidence="2 3">
    <name type="scientific">Nocardia suismassiliense</name>
    <dbReference type="NCBI Taxonomy" id="2077092"/>
    <lineage>
        <taxon>Bacteria</taxon>
        <taxon>Bacillati</taxon>
        <taxon>Actinomycetota</taxon>
        <taxon>Actinomycetes</taxon>
        <taxon>Mycobacteriales</taxon>
        <taxon>Nocardiaceae</taxon>
        <taxon>Nocardia</taxon>
    </lineage>
</organism>
<evidence type="ECO:0000313" key="3">
    <source>
        <dbReference type="Proteomes" id="UP001601948"/>
    </source>
</evidence>
<protein>
    <submittedName>
        <fullName evidence="2">Uncharacterized protein</fullName>
    </submittedName>
</protein>
<keyword evidence="1" id="KW-0472">Membrane</keyword>
<reference evidence="2 3" key="1">
    <citation type="submission" date="2024-10" db="EMBL/GenBank/DDBJ databases">
        <title>The Natural Products Discovery Center: Release of the First 8490 Sequenced Strains for Exploring Actinobacteria Biosynthetic Diversity.</title>
        <authorList>
            <person name="Kalkreuter E."/>
            <person name="Kautsar S.A."/>
            <person name="Yang D."/>
            <person name="Bader C.D."/>
            <person name="Teijaro C.N."/>
            <person name="Fluegel L."/>
            <person name="Davis C.M."/>
            <person name="Simpson J.R."/>
            <person name="Lauterbach L."/>
            <person name="Steele A.D."/>
            <person name="Gui C."/>
            <person name="Meng S."/>
            <person name="Li G."/>
            <person name="Viehrig K."/>
            <person name="Ye F."/>
            <person name="Su P."/>
            <person name="Kiefer A.F."/>
            <person name="Nichols A."/>
            <person name="Cepeda A.J."/>
            <person name="Yan W."/>
            <person name="Fan B."/>
            <person name="Jiang Y."/>
            <person name="Adhikari A."/>
            <person name="Zheng C.-J."/>
            <person name="Schuster L."/>
            <person name="Cowan T.M."/>
            <person name="Smanski M.J."/>
            <person name="Chevrette M.G."/>
            <person name="De Carvalho L.P.S."/>
            <person name="Shen B."/>
        </authorList>
    </citation>
    <scope>NUCLEOTIDE SEQUENCE [LARGE SCALE GENOMIC DNA]</scope>
    <source>
        <strain evidence="2 3">NPDC003040</strain>
    </source>
</reference>
<keyword evidence="1" id="KW-0812">Transmembrane</keyword>
<dbReference type="RefSeq" id="WP_387726383.1">
    <property type="nucleotide sequence ID" value="NZ_JBIAPI010000017.1"/>
</dbReference>
<name>A0ABW6R7I2_9NOCA</name>
<dbReference type="Proteomes" id="UP001601948">
    <property type="component" value="Unassembled WGS sequence"/>
</dbReference>
<feature type="transmembrane region" description="Helical" evidence="1">
    <location>
        <begin position="77"/>
        <end position="96"/>
    </location>
</feature>
<proteinExistence type="predicted"/>
<keyword evidence="3" id="KW-1185">Reference proteome</keyword>
<feature type="transmembrane region" description="Helical" evidence="1">
    <location>
        <begin position="12"/>
        <end position="34"/>
    </location>
</feature>
<feature type="transmembrane region" description="Helical" evidence="1">
    <location>
        <begin position="46"/>
        <end position="65"/>
    </location>
</feature>
<accession>A0ABW6R7I2</accession>
<sequence>MTGNRWSATAAALYTVWGVLHMGLGVSMVIGDLADGAPGTESAAESLLYFLCVTTLGAQAIFVAVTMNRVNSRLGYWLNAVVLGVVDLAFLVLLAAPGYADLIGAIVGPVVWLLATACATVALRHPSTR</sequence>